<organism evidence="1 2">
    <name type="scientific">Stagnihabitans tardus</name>
    <dbReference type="NCBI Taxonomy" id="2699202"/>
    <lineage>
        <taxon>Bacteria</taxon>
        <taxon>Pseudomonadati</taxon>
        <taxon>Pseudomonadota</taxon>
        <taxon>Alphaproteobacteria</taxon>
        <taxon>Rhodobacterales</taxon>
        <taxon>Paracoccaceae</taxon>
        <taxon>Stagnihabitans</taxon>
    </lineage>
</organism>
<evidence type="ECO:0000313" key="2">
    <source>
        <dbReference type="Proteomes" id="UP001193501"/>
    </source>
</evidence>
<dbReference type="EMBL" id="JAABNR010000002">
    <property type="protein sequence ID" value="NBZ86439.1"/>
    <property type="molecule type" value="Genomic_DNA"/>
</dbReference>
<accession>A0AAE4Y794</accession>
<keyword evidence="2" id="KW-1185">Reference proteome</keyword>
<reference evidence="1" key="1">
    <citation type="submission" date="2020-01" db="EMBL/GenBank/DDBJ databases">
        <authorList>
            <person name="Chen W.-M."/>
        </authorList>
    </citation>
    <scope>NUCLEOTIDE SEQUENCE</scope>
    <source>
        <strain evidence="1">CYK-10</strain>
    </source>
</reference>
<comment type="caution">
    <text evidence="1">The sequence shown here is derived from an EMBL/GenBank/DDBJ whole genome shotgun (WGS) entry which is preliminary data.</text>
</comment>
<dbReference type="RefSeq" id="WP_168773251.1">
    <property type="nucleotide sequence ID" value="NZ_JAABNR010000002.1"/>
</dbReference>
<proteinExistence type="predicted"/>
<evidence type="ECO:0000313" key="1">
    <source>
        <dbReference type="EMBL" id="NBZ86439.1"/>
    </source>
</evidence>
<protein>
    <submittedName>
        <fullName evidence="1">Uncharacterized protein</fullName>
    </submittedName>
</protein>
<dbReference type="Proteomes" id="UP001193501">
    <property type="component" value="Unassembled WGS sequence"/>
</dbReference>
<dbReference type="AlphaFoldDB" id="A0AAE4Y794"/>
<gene>
    <name evidence="1" type="ORF">GV832_02505</name>
</gene>
<sequence>MSTVNGTIAGPNVSFVGNYIDNGLLRIDAKVISGDPAFPGANPAAIFVANHFHKNGNGGNPWLIEFFNGNASNLSGAVIANNTFTTVNEAVHFTGTYVPDDQKRWVVSGNISGDGSQVVGLPDVSIRGAIIADGHVSIRADKSVSIMADWTNDGPASDSIISLGTNGTEYHRVLDIGWWGFGVGQASGGGNIAALGWNGSNFLINPSNGAGGVDNTRQFTYDLSKTAWQFKAPLILAALADVSDATKRASFALGGIASGTQVTISLPDASGTMLLEGQPIGATTPASVKGSSLTSTGLVTSGTSFLGALAPGDLGFGAKEFVFVTPTASGTFTTTVPPAGTRCTLVITAQGTTSRNLSFGAGFVGAGVLATGTTPGKKFILNFVSDGQALYESNRTAAL</sequence>
<name>A0AAE4Y794_9RHOB</name>